<dbReference type="InterPro" id="IPR050611">
    <property type="entry name" value="ABCF"/>
</dbReference>
<dbReference type="Proteomes" id="UP000094379">
    <property type="component" value="Unassembled WGS sequence"/>
</dbReference>
<dbReference type="GO" id="GO:0016887">
    <property type="term" value="F:ATP hydrolysis activity"/>
    <property type="evidence" value="ECO:0007669"/>
    <property type="project" value="InterPro"/>
</dbReference>
<evidence type="ECO:0000259" key="2">
    <source>
        <dbReference type="Pfam" id="PF00005"/>
    </source>
</evidence>
<dbReference type="GO" id="GO:0005524">
    <property type="term" value="F:ATP binding"/>
    <property type="evidence" value="ECO:0007669"/>
    <property type="project" value="UniProtKB-KW"/>
</dbReference>
<dbReference type="EMBL" id="MCRI01000010">
    <property type="protein sequence ID" value="ODN67037.1"/>
    <property type="molecule type" value="Genomic_DNA"/>
</dbReference>
<dbReference type="SUPFAM" id="SSF52540">
    <property type="entry name" value="P-loop containing nucleoside triphosphate hydrolases"/>
    <property type="match status" value="1"/>
</dbReference>
<evidence type="ECO:0000313" key="3">
    <source>
        <dbReference type="EMBL" id="ODN67037.1"/>
    </source>
</evidence>
<dbReference type="InterPro" id="IPR027417">
    <property type="entry name" value="P-loop_NTPase"/>
</dbReference>
<gene>
    <name evidence="3" type="primary">yheS_2</name>
    <name evidence="3" type="ORF">A9E74_01277</name>
</gene>
<keyword evidence="3" id="KW-0547">Nucleotide-binding</keyword>
<evidence type="ECO:0000313" key="4">
    <source>
        <dbReference type="Proteomes" id="UP000094379"/>
    </source>
</evidence>
<keyword evidence="3" id="KW-0067">ATP-binding</keyword>
<dbReference type="STRING" id="291169.A9E74_01277"/>
<evidence type="ECO:0000256" key="1">
    <source>
        <dbReference type="ARBA" id="ARBA00022737"/>
    </source>
</evidence>
<accession>A0A1E3GSN0</accession>
<proteinExistence type="predicted"/>
<dbReference type="PATRIC" id="fig|291169.3.peg.1283"/>
<keyword evidence="1" id="KW-0677">Repeat</keyword>
<dbReference type="Pfam" id="PF00005">
    <property type="entry name" value="ABC_tran"/>
    <property type="match status" value="1"/>
</dbReference>
<organism evidence="3 4">
    <name type="scientific">Methylophaga muralis</name>
    <dbReference type="NCBI Taxonomy" id="291169"/>
    <lineage>
        <taxon>Bacteria</taxon>
        <taxon>Pseudomonadati</taxon>
        <taxon>Pseudomonadota</taxon>
        <taxon>Gammaproteobacteria</taxon>
        <taxon>Thiotrichales</taxon>
        <taxon>Piscirickettsiaceae</taxon>
        <taxon>Methylophaga</taxon>
    </lineage>
</organism>
<sequence>MINLSQLSLRRGPRLLFEAANLVIHPGQRIGLTGANGTGKSSLFAMIRNEIHADSGDLTLPESWVIAHVAQETPAVDTSAIDYVLQGDAELSQLLTQLLQAEKNEDGHLQTQLHDQLGLIDGYTARTGRQNYCMGWDSVLISRKMRSEPFPVVGVCG</sequence>
<keyword evidence="4" id="KW-1185">Reference proteome</keyword>
<dbReference type="PANTHER" id="PTHR19211:SF14">
    <property type="entry name" value="ATP-BINDING CASSETTE SUB-FAMILY F MEMBER 1"/>
    <property type="match status" value="1"/>
</dbReference>
<dbReference type="AlphaFoldDB" id="A0A1E3GSN0"/>
<reference evidence="3 4" key="1">
    <citation type="submission" date="2016-07" db="EMBL/GenBank/DDBJ databases">
        <title>Draft Genome Sequence of Methylophaga muralis Bur 1.</title>
        <authorList>
            <person name="Vasilenko O.V."/>
            <person name="Doronina N.V."/>
            <person name="Shmareva M.N."/>
            <person name="Tarlachkov S.V."/>
            <person name="Mustakhimov I."/>
            <person name="Trotsenko Y.A."/>
        </authorList>
    </citation>
    <scope>NUCLEOTIDE SEQUENCE [LARGE SCALE GENOMIC DNA]</scope>
    <source>
        <strain evidence="3 4">Bur 1</strain>
    </source>
</reference>
<protein>
    <submittedName>
        <fullName evidence="3">Putative ABC transporter ATP-binding protein YheS</fullName>
    </submittedName>
</protein>
<feature type="domain" description="ABC transporter" evidence="2">
    <location>
        <begin position="19"/>
        <end position="121"/>
    </location>
</feature>
<dbReference type="InterPro" id="IPR003439">
    <property type="entry name" value="ABC_transporter-like_ATP-bd"/>
</dbReference>
<comment type="caution">
    <text evidence="3">The sequence shown here is derived from an EMBL/GenBank/DDBJ whole genome shotgun (WGS) entry which is preliminary data.</text>
</comment>
<dbReference type="Gene3D" id="3.40.50.300">
    <property type="entry name" value="P-loop containing nucleotide triphosphate hydrolases"/>
    <property type="match status" value="1"/>
</dbReference>
<name>A0A1E3GSN0_9GAMM</name>
<dbReference type="PANTHER" id="PTHR19211">
    <property type="entry name" value="ATP-BINDING TRANSPORT PROTEIN-RELATED"/>
    <property type="match status" value="1"/>
</dbReference>